<evidence type="ECO:0000313" key="2">
    <source>
        <dbReference type="Proteomes" id="UP000054477"/>
    </source>
</evidence>
<dbReference type="AlphaFoldDB" id="A0A0C9X904"/>
<dbReference type="HOGENOM" id="CLU_1759110_0_0_1"/>
<reference evidence="1 2" key="1">
    <citation type="submission" date="2014-04" db="EMBL/GenBank/DDBJ databases">
        <authorList>
            <consortium name="DOE Joint Genome Institute"/>
            <person name="Kuo A."/>
            <person name="Kohler A."/>
            <person name="Nagy L.G."/>
            <person name="Floudas D."/>
            <person name="Copeland A."/>
            <person name="Barry K.W."/>
            <person name="Cichocki N."/>
            <person name="Veneault-Fourrey C."/>
            <person name="LaButti K."/>
            <person name="Lindquist E.A."/>
            <person name="Lipzen A."/>
            <person name="Lundell T."/>
            <person name="Morin E."/>
            <person name="Murat C."/>
            <person name="Sun H."/>
            <person name="Tunlid A."/>
            <person name="Henrissat B."/>
            <person name="Grigoriev I.V."/>
            <person name="Hibbett D.S."/>
            <person name="Martin F."/>
            <person name="Nordberg H.P."/>
            <person name="Cantor M.N."/>
            <person name="Hua S.X."/>
        </authorList>
    </citation>
    <scope>NUCLEOTIDE SEQUENCE [LARGE SCALE GENOMIC DNA]</scope>
    <source>
        <strain evidence="1 2">LaAM-08-1</strain>
    </source>
</reference>
<protein>
    <submittedName>
        <fullName evidence="1">Uncharacterized protein</fullName>
    </submittedName>
</protein>
<evidence type="ECO:0000313" key="1">
    <source>
        <dbReference type="EMBL" id="KIJ94126.1"/>
    </source>
</evidence>
<organism evidence="1 2">
    <name type="scientific">Laccaria amethystina LaAM-08-1</name>
    <dbReference type="NCBI Taxonomy" id="1095629"/>
    <lineage>
        <taxon>Eukaryota</taxon>
        <taxon>Fungi</taxon>
        <taxon>Dikarya</taxon>
        <taxon>Basidiomycota</taxon>
        <taxon>Agaricomycotina</taxon>
        <taxon>Agaricomycetes</taxon>
        <taxon>Agaricomycetidae</taxon>
        <taxon>Agaricales</taxon>
        <taxon>Agaricineae</taxon>
        <taxon>Hydnangiaceae</taxon>
        <taxon>Laccaria</taxon>
    </lineage>
</organism>
<proteinExistence type="predicted"/>
<sequence>MLETETEALGEVAGLAAKGKEKETYDGVVVKGKGVTTRQPLRNFKISGCAYGLVRHNSHNRREKAIDGRLCRQAESRQDLGQCPPTPATQLLEEAPRRICQRGGSIRGTSAYHTEEANPVTTCGSSKGLIQDHPLVESPAFQQLKEAT</sequence>
<name>A0A0C9X904_9AGAR</name>
<gene>
    <name evidence="1" type="ORF">K443DRAFT_125355</name>
</gene>
<accession>A0A0C9X904</accession>
<reference evidence="2" key="2">
    <citation type="submission" date="2015-01" db="EMBL/GenBank/DDBJ databases">
        <title>Evolutionary Origins and Diversification of the Mycorrhizal Mutualists.</title>
        <authorList>
            <consortium name="DOE Joint Genome Institute"/>
            <consortium name="Mycorrhizal Genomics Consortium"/>
            <person name="Kohler A."/>
            <person name="Kuo A."/>
            <person name="Nagy L.G."/>
            <person name="Floudas D."/>
            <person name="Copeland A."/>
            <person name="Barry K.W."/>
            <person name="Cichocki N."/>
            <person name="Veneault-Fourrey C."/>
            <person name="LaButti K."/>
            <person name="Lindquist E.A."/>
            <person name="Lipzen A."/>
            <person name="Lundell T."/>
            <person name="Morin E."/>
            <person name="Murat C."/>
            <person name="Riley R."/>
            <person name="Ohm R."/>
            <person name="Sun H."/>
            <person name="Tunlid A."/>
            <person name="Henrissat B."/>
            <person name="Grigoriev I.V."/>
            <person name="Hibbett D.S."/>
            <person name="Martin F."/>
        </authorList>
    </citation>
    <scope>NUCLEOTIDE SEQUENCE [LARGE SCALE GENOMIC DNA]</scope>
    <source>
        <strain evidence="2">LaAM-08-1</strain>
    </source>
</reference>
<keyword evidence="2" id="KW-1185">Reference proteome</keyword>
<dbReference type="EMBL" id="KN838809">
    <property type="protein sequence ID" value="KIJ94126.1"/>
    <property type="molecule type" value="Genomic_DNA"/>
</dbReference>
<dbReference type="Proteomes" id="UP000054477">
    <property type="component" value="Unassembled WGS sequence"/>
</dbReference>